<dbReference type="GO" id="GO:0030672">
    <property type="term" value="C:synaptic vesicle membrane"/>
    <property type="evidence" value="ECO:0000318"/>
    <property type="project" value="GO_Central"/>
</dbReference>
<dbReference type="GO" id="GO:0005509">
    <property type="term" value="F:calcium ion binding"/>
    <property type="evidence" value="ECO:0000318"/>
    <property type="project" value="GO_Central"/>
</dbReference>
<evidence type="ECO:0000313" key="8">
    <source>
        <dbReference type="Proteomes" id="UP000001038"/>
    </source>
</evidence>
<evidence type="ECO:0000256" key="4">
    <source>
        <dbReference type="SAM" id="MobiDB-lite"/>
    </source>
</evidence>
<dbReference type="SUPFAM" id="SSF49562">
    <property type="entry name" value="C2 domain (Calcium/lipid-binding domain, CaLB)"/>
    <property type="match status" value="1"/>
</dbReference>
<evidence type="ECO:0000313" key="7">
    <source>
        <dbReference type="Ensembl" id="ENSORLP00000032640.1"/>
    </source>
</evidence>
<dbReference type="InterPro" id="IPR036020">
    <property type="entry name" value="WW_dom_sf"/>
</dbReference>
<keyword evidence="8" id="KW-1185">Reference proteome</keyword>
<dbReference type="FunFam" id="2.60.40.150:FF:000047">
    <property type="entry name" value="Putative E3 ubiquitin-protein ligase NEDD4-like"/>
    <property type="match status" value="1"/>
</dbReference>
<keyword evidence="3" id="KW-0106">Calcium</keyword>
<evidence type="ECO:0000256" key="3">
    <source>
        <dbReference type="ARBA" id="ARBA00022837"/>
    </source>
</evidence>
<dbReference type="Pfam" id="PF00397">
    <property type="entry name" value="WW"/>
    <property type="match status" value="2"/>
</dbReference>
<feature type="region of interest" description="Disordered" evidence="4">
    <location>
        <begin position="154"/>
        <end position="193"/>
    </location>
</feature>
<feature type="domain" description="WW" evidence="6">
    <location>
        <begin position="347"/>
        <end position="380"/>
    </location>
</feature>
<dbReference type="GeneTree" id="ENSGT00940000158905"/>
<reference evidence="7" key="2">
    <citation type="submission" date="2025-08" db="UniProtKB">
        <authorList>
            <consortium name="Ensembl"/>
        </authorList>
    </citation>
    <scope>IDENTIFICATION</scope>
    <source>
        <strain evidence="7">Hd-rR</strain>
    </source>
</reference>
<dbReference type="PROSITE" id="PS50020">
    <property type="entry name" value="WW_DOMAIN_2"/>
    <property type="match status" value="2"/>
</dbReference>
<feature type="compositionally biased region" description="Polar residues" evidence="4">
    <location>
        <begin position="321"/>
        <end position="331"/>
    </location>
</feature>
<evidence type="ECO:0000256" key="2">
    <source>
        <dbReference type="ARBA" id="ARBA00022723"/>
    </source>
</evidence>
<dbReference type="SMART" id="SM00239">
    <property type="entry name" value="C2"/>
    <property type="match status" value="1"/>
</dbReference>
<dbReference type="InterPro" id="IPR000008">
    <property type="entry name" value="C2_dom"/>
</dbReference>
<accession>A0A3B3HLK6</accession>
<sequence>MAAPSSSIRALQTDEGQTRILRVKVIAGYGLAKKDILGASDPYTRLSLYDPVNGEITSLQTKTVKKTLDPRWNEEFFFKVDPKRHRLLFEVFDENRLTRDDFLGQVDIPLNQIPTENPSSERPYTFKDFLLHPRSHKSRVKGYLRLRMTYLPNDSGEEAADQTENNDQPDWEFLEGQDMSGPRQSQLQLPLPPGWEERQDNLGRIYYVNHETRTTQWQRPTIQESQRRLSLYADGAHTYITRRQISEPDESAPQEPSESWEILGADEIQAGRRNSYRLRSPSPQEPAEFHSFCDELGNIHLSRSPTQNHCMSQMNHLSTSRHSSISDFQSSTDEEQPVNPVLLPTSTGLPPGWEEKRDSKGRRYYVNHNTRTTSWSRPVVQVHGYSSYLPIYILSLVLFFTHF</sequence>
<dbReference type="STRING" id="8090.ENSORLP00000032640"/>
<dbReference type="SMART" id="SM00456">
    <property type="entry name" value="WW"/>
    <property type="match status" value="2"/>
</dbReference>
<dbReference type="Proteomes" id="UP000001038">
    <property type="component" value="Chromosome 3"/>
</dbReference>
<evidence type="ECO:0000259" key="5">
    <source>
        <dbReference type="PROSITE" id="PS50004"/>
    </source>
</evidence>
<dbReference type="InterPro" id="IPR035892">
    <property type="entry name" value="C2_domain_sf"/>
</dbReference>
<evidence type="ECO:0000256" key="1">
    <source>
        <dbReference type="ARBA" id="ARBA00007923"/>
    </source>
</evidence>
<dbReference type="Bgee" id="ENSORLG00000022203">
    <property type="expression patterns" value="Expressed in intestine and 14 other cell types or tissues"/>
</dbReference>
<dbReference type="PANTHER" id="PTHR45911">
    <property type="entry name" value="C2 DOMAIN-CONTAINING PROTEIN"/>
    <property type="match status" value="1"/>
</dbReference>
<dbReference type="InParanoid" id="A0A3B3HLK6"/>
<dbReference type="Ensembl" id="ENSORLT00000029289.1">
    <property type="protein sequence ID" value="ENSORLP00000032640.1"/>
    <property type="gene ID" value="ENSORLG00000022203.1"/>
</dbReference>
<protein>
    <recommendedName>
        <fullName evidence="9">NEDD4 E3 ubiquitin protein ligase a</fullName>
    </recommendedName>
</protein>
<evidence type="ECO:0000259" key="6">
    <source>
        <dbReference type="PROSITE" id="PS50020"/>
    </source>
</evidence>
<feature type="domain" description="C2" evidence="5">
    <location>
        <begin position="1"/>
        <end position="124"/>
    </location>
</feature>
<organism evidence="7 8">
    <name type="scientific">Oryzias latipes</name>
    <name type="common">Japanese rice fish</name>
    <name type="synonym">Japanese killifish</name>
    <dbReference type="NCBI Taxonomy" id="8090"/>
    <lineage>
        <taxon>Eukaryota</taxon>
        <taxon>Metazoa</taxon>
        <taxon>Chordata</taxon>
        <taxon>Craniata</taxon>
        <taxon>Vertebrata</taxon>
        <taxon>Euteleostomi</taxon>
        <taxon>Actinopterygii</taxon>
        <taxon>Neopterygii</taxon>
        <taxon>Teleostei</taxon>
        <taxon>Neoteleostei</taxon>
        <taxon>Acanthomorphata</taxon>
        <taxon>Ovalentaria</taxon>
        <taxon>Atherinomorphae</taxon>
        <taxon>Beloniformes</taxon>
        <taxon>Adrianichthyidae</taxon>
        <taxon>Oryziinae</taxon>
        <taxon>Oryzias</taxon>
    </lineage>
</organism>
<dbReference type="SUPFAM" id="SSF51045">
    <property type="entry name" value="WW domain"/>
    <property type="match status" value="2"/>
</dbReference>
<proteinExistence type="inferred from homology"/>
<dbReference type="Gene3D" id="2.60.40.150">
    <property type="entry name" value="C2 domain"/>
    <property type="match status" value="1"/>
</dbReference>
<dbReference type="Gene3D" id="2.20.70.10">
    <property type="match status" value="2"/>
</dbReference>
<keyword evidence="2" id="KW-0479">Metal-binding</keyword>
<dbReference type="PROSITE" id="PS50004">
    <property type="entry name" value="C2"/>
    <property type="match status" value="1"/>
</dbReference>
<feature type="domain" description="WW" evidence="6">
    <location>
        <begin position="189"/>
        <end position="222"/>
    </location>
</feature>
<dbReference type="GO" id="GO:0046928">
    <property type="term" value="P:regulation of neurotransmitter secretion"/>
    <property type="evidence" value="ECO:0000318"/>
    <property type="project" value="GO_Central"/>
</dbReference>
<dbReference type="AlphaFoldDB" id="A0A3B3HLK6"/>
<dbReference type="InterPro" id="IPR001202">
    <property type="entry name" value="WW_dom"/>
</dbReference>
<dbReference type="PROSITE" id="PS01159">
    <property type="entry name" value="WW_DOMAIN_1"/>
    <property type="match status" value="2"/>
</dbReference>
<dbReference type="CDD" id="cd00201">
    <property type="entry name" value="WW"/>
    <property type="match status" value="2"/>
</dbReference>
<dbReference type="CDD" id="cd04033">
    <property type="entry name" value="C2_NEDD4_NEDD4L"/>
    <property type="match status" value="1"/>
</dbReference>
<dbReference type="PANTHER" id="PTHR45911:SF3">
    <property type="entry name" value="DYSFERLIN-RELATED"/>
    <property type="match status" value="1"/>
</dbReference>
<name>A0A3B3HLK6_ORYLA</name>
<reference evidence="7" key="3">
    <citation type="submission" date="2025-09" db="UniProtKB">
        <authorList>
            <consortium name="Ensembl"/>
        </authorList>
    </citation>
    <scope>IDENTIFICATION</scope>
    <source>
        <strain evidence="7">Hd-rR</strain>
    </source>
</reference>
<dbReference type="Pfam" id="PF00168">
    <property type="entry name" value="C2"/>
    <property type="match status" value="1"/>
</dbReference>
<feature type="region of interest" description="Disordered" evidence="4">
    <location>
        <begin position="321"/>
        <end position="360"/>
    </location>
</feature>
<reference evidence="7 8" key="1">
    <citation type="journal article" date="2007" name="Nature">
        <title>The medaka draft genome and insights into vertebrate genome evolution.</title>
        <authorList>
            <person name="Kasahara M."/>
            <person name="Naruse K."/>
            <person name="Sasaki S."/>
            <person name="Nakatani Y."/>
            <person name="Qu W."/>
            <person name="Ahsan B."/>
            <person name="Yamada T."/>
            <person name="Nagayasu Y."/>
            <person name="Doi K."/>
            <person name="Kasai Y."/>
            <person name="Jindo T."/>
            <person name="Kobayashi D."/>
            <person name="Shimada A."/>
            <person name="Toyoda A."/>
            <person name="Kuroki Y."/>
            <person name="Fujiyama A."/>
            <person name="Sasaki T."/>
            <person name="Shimizu A."/>
            <person name="Asakawa S."/>
            <person name="Shimizu N."/>
            <person name="Hashimoto S."/>
            <person name="Yang J."/>
            <person name="Lee Y."/>
            <person name="Matsushima K."/>
            <person name="Sugano S."/>
            <person name="Sakaizumi M."/>
            <person name="Narita T."/>
            <person name="Ohishi K."/>
            <person name="Haga S."/>
            <person name="Ohta F."/>
            <person name="Nomoto H."/>
            <person name="Nogata K."/>
            <person name="Morishita T."/>
            <person name="Endo T."/>
            <person name="Shin-I T."/>
            <person name="Takeda H."/>
            <person name="Morishita S."/>
            <person name="Kohara Y."/>
        </authorList>
    </citation>
    <scope>NUCLEOTIDE SEQUENCE [LARGE SCALE GENOMIC DNA]</scope>
    <source>
        <strain evidence="7 8">Hd-rR</strain>
    </source>
</reference>
<evidence type="ECO:0008006" key="9">
    <source>
        <dbReference type="Google" id="ProtNLM"/>
    </source>
</evidence>
<dbReference type="PRINTS" id="PR00360">
    <property type="entry name" value="C2DOMAIN"/>
</dbReference>
<comment type="similarity">
    <text evidence="1">Belongs to the MCTP family.</text>
</comment>